<proteinExistence type="predicted"/>
<dbReference type="SMART" id="SM00148">
    <property type="entry name" value="PLCXc"/>
    <property type="match status" value="1"/>
</dbReference>
<feature type="non-terminal residue" evidence="15">
    <location>
        <position position="1"/>
    </location>
</feature>
<evidence type="ECO:0000313" key="15">
    <source>
        <dbReference type="EMBL" id="MBN3271645.1"/>
    </source>
</evidence>
<dbReference type="PROSITE" id="PS50008">
    <property type="entry name" value="PIPLC_Y_DOMAIN"/>
    <property type="match status" value="1"/>
</dbReference>
<dbReference type="PROSITE" id="PS50007">
    <property type="entry name" value="PIPLC_X_DOMAIN"/>
    <property type="match status" value="1"/>
</dbReference>
<gene>
    <name evidence="15" type="primary">Plcd3a</name>
    <name evidence="15" type="ORF">GTO93_0006818</name>
</gene>
<dbReference type="Pfam" id="PF00169">
    <property type="entry name" value="PH"/>
    <property type="match status" value="1"/>
</dbReference>
<evidence type="ECO:0000259" key="12">
    <source>
        <dbReference type="PROSITE" id="PS50004"/>
    </source>
</evidence>
<dbReference type="PANTHER" id="PTHR10336:SF33">
    <property type="entry name" value="1-PHOSPHATIDYLINOSITOL 4,5-BISPHOSPHATE PHOSPHODIESTERASE DELTA-3"/>
    <property type="match status" value="1"/>
</dbReference>
<dbReference type="PROSITE" id="PS50003">
    <property type="entry name" value="PH_DOMAIN"/>
    <property type="match status" value="1"/>
</dbReference>
<accession>A0ABS2XBS6</accession>
<protein>
    <recommendedName>
        <fullName evidence="2 9">Phosphoinositide phospholipase C</fullName>
        <ecNumber evidence="2 9">3.1.4.11</ecNumber>
    </recommendedName>
</protein>
<dbReference type="SUPFAM" id="SSF50729">
    <property type="entry name" value="PH domain-like"/>
    <property type="match status" value="1"/>
</dbReference>
<feature type="domain" description="EF-hand" evidence="14">
    <location>
        <begin position="167"/>
        <end position="202"/>
    </location>
</feature>
<feature type="domain" description="EF-hand" evidence="14">
    <location>
        <begin position="141"/>
        <end position="166"/>
    </location>
</feature>
<dbReference type="SMART" id="SM00233">
    <property type="entry name" value="PH"/>
    <property type="match status" value="1"/>
</dbReference>
<dbReference type="PRINTS" id="PR00390">
    <property type="entry name" value="PHPHLIPASEC"/>
</dbReference>
<dbReference type="EC" id="3.1.4.11" evidence="2 9"/>
<keyword evidence="3" id="KW-0479">Metal-binding</keyword>
<keyword evidence="6 9" id="KW-0443">Lipid metabolism</keyword>
<feature type="compositionally biased region" description="Low complexity" evidence="10">
    <location>
        <begin position="438"/>
        <end position="451"/>
    </location>
</feature>
<dbReference type="InterPro" id="IPR001711">
    <property type="entry name" value="PLipase_C_Pinositol-sp_Y"/>
</dbReference>
<dbReference type="SUPFAM" id="SSF47473">
    <property type="entry name" value="EF-hand"/>
    <property type="match status" value="1"/>
</dbReference>
<dbReference type="InterPro" id="IPR011993">
    <property type="entry name" value="PH-like_dom_sf"/>
</dbReference>
<evidence type="ECO:0000256" key="3">
    <source>
        <dbReference type="ARBA" id="ARBA00022723"/>
    </source>
</evidence>
<reference evidence="15" key="1">
    <citation type="journal article" date="2021" name="Cell">
        <title>Tracing the genetic footprints of vertebrate landing in non-teleost ray-finned fishes.</title>
        <authorList>
            <person name="Bi X."/>
            <person name="Wang K."/>
            <person name="Yang L."/>
            <person name="Pan H."/>
            <person name="Jiang H."/>
            <person name="Wei Q."/>
            <person name="Fang M."/>
            <person name="Yu H."/>
            <person name="Zhu C."/>
            <person name="Cai Y."/>
            <person name="He Y."/>
            <person name="Gan X."/>
            <person name="Zeng H."/>
            <person name="Yu D."/>
            <person name="Zhu Y."/>
            <person name="Jiang H."/>
            <person name="Qiu Q."/>
            <person name="Yang H."/>
            <person name="Zhang Y.E."/>
            <person name="Wang W."/>
            <person name="Zhu M."/>
            <person name="He S."/>
            <person name="Zhang G."/>
        </authorList>
    </citation>
    <scope>NUCLEOTIDE SEQUENCE</scope>
    <source>
        <strain evidence="15">Pddl_001</strain>
    </source>
</reference>
<sequence>VGVTEDDDVRFMLMGSSLWKIRSPRWQKRRELRLLEDGMTVWCETHKRSKRATSQQTFSVMDVQCVLEGCQSEVLRGLCGSIPEAHCFTVVFKGSRRGLDLACSSEEEARHWIRGLRRLQERGQTIVSSLTMLTWIYGYLRRADADKDNTMSFKEVKSLLKMINIEVTELYARQLFKQCDRSGNDRLENSEIEEFCRRLMRRPELEALFCRCSGEDCVLSDEELLEFLKEQGEEATLSKARDIIQEYELNDTAKQQRLMMLDGFLMYLLSKEGDIFNPAHATVYQDMSQPLSHYFISSSHNTYLLQDQLGGPSSTEAYLRALSRGCRCVELDCWEGPNGEPIVYHGHTLTSRILFREVIEVVRDYAFQVSPYPLILSLENHCGREQQVVMARHLRSILGETLLTKSPGSKGTRSLPSPEELKGRILVKGKKLSGQQAESDSSSSSSDSSSCSEEEGSGEGGGIKTKNKKKNKKKESVKSCSSSLAPELSDLVVLCRSVRFRGFDHASQQPANEMSSFSEGKARRLIRDEGNMFVRHNARQLSRIYPSGLRAHSSNYSPQEMWNAGCQIVALNFQTPGEAMALNQGRFLQNGNCGYTLKPAFLRSADSTFDPEHPARGQGYHAKTLTVTVTVTREFSFSKAITANATVTNTNRRSLRQWGFKYSGFNPQWNHTLVFDVGVPELALVRFVVEDHDTTSSNDFVGQFTLPFTSLRQG</sequence>
<dbReference type="CDD" id="cd00275">
    <property type="entry name" value="C2_PLC_like"/>
    <property type="match status" value="1"/>
</dbReference>
<feature type="region of interest" description="Disordered" evidence="10">
    <location>
        <begin position="429"/>
        <end position="480"/>
    </location>
</feature>
<dbReference type="SUPFAM" id="SSF49562">
    <property type="entry name" value="C2 domain (Calcium/lipid-binding domain, CaLB)"/>
    <property type="match status" value="1"/>
</dbReference>
<comment type="catalytic activity">
    <reaction evidence="8">
        <text>a 1,2-diacyl-sn-glycero-3-phospho-(1D-myo-inositol-4,5-bisphosphate) + H2O = 1D-myo-inositol 1,4,5-trisphosphate + a 1,2-diacyl-sn-glycerol + H(+)</text>
        <dbReference type="Rhea" id="RHEA:33179"/>
        <dbReference type="ChEBI" id="CHEBI:15377"/>
        <dbReference type="ChEBI" id="CHEBI:15378"/>
        <dbReference type="ChEBI" id="CHEBI:17815"/>
        <dbReference type="ChEBI" id="CHEBI:58456"/>
        <dbReference type="ChEBI" id="CHEBI:203600"/>
        <dbReference type="EC" id="3.1.4.11"/>
    </reaction>
    <physiologicalReaction direction="left-to-right" evidence="8">
        <dbReference type="Rhea" id="RHEA:33180"/>
    </physiologicalReaction>
</comment>
<dbReference type="InterPro" id="IPR001192">
    <property type="entry name" value="PI-PLC_fam"/>
</dbReference>
<dbReference type="InterPro" id="IPR001849">
    <property type="entry name" value="PH_domain"/>
</dbReference>
<evidence type="ECO:0000256" key="9">
    <source>
        <dbReference type="RuleBase" id="RU361133"/>
    </source>
</evidence>
<comment type="caution">
    <text evidence="15">The sequence shown here is derived from an EMBL/GenBank/DDBJ whole genome shotgun (WGS) entry which is preliminary data.</text>
</comment>
<feature type="non-terminal residue" evidence="15">
    <location>
        <position position="714"/>
    </location>
</feature>
<dbReference type="InterPro" id="IPR000008">
    <property type="entry name" value="C2_dom"/>
</dbReference>
<dbReference type="Proteomes" id="UP001166093">
    <property type="component" value="Unassembled WGS sequence"/>
</dbReference>
<evidence type="ECO:0000256" key="10">
    <source>
        <dbReference type="SAM" id="MobiDB-lite"/>
    </source>
</evidence>
<keyword evidence="7" id="KW-0807">Transducer</keyword>
<dbReference type="Gene3D" id="2.30.29.30">
    <property type="entry name" value="Pleckstrin-homology domain (PH domain)/Phosphotyrosine-binding domain (PTB)"/>
    <property type="match status" value="1"/>
</dbReference>
<evidence type="ECO:0000259" key="11">
    <source>
        <dbReference type="PROSITE" id="PS50003"/>
    </source>
</evidence>
<dbReference type="Gene3D" id="2.60.40.150">
    <property type="entry name" value="C2 domain"/>
    <property type="match status" value="1"/>
</dbReference>
<dbReference type="InterPro" id="IPR035892">
    <property type="entry name" value="C2_domain_sf"/>
</dbReference>
<feature type="compositionally biased region" description="Basic residues" evidence="10">
    <location>
        <begin position="465"/>
        <end position="475"/>
    </location>
</feature>
<organism evidence="15 16">
    <name type="scientific">Polyodon spathula</name>
    <name type="common">North American paddlefish</name>
    <name type="synonym">Squalus spathula</name>
    <dbReference type="NCBI Taxonomy" id="7913"/>
    <lineage>
        <taxon>Eukaryota</taxon>
        <taxon>Metazoa</taxon>
        <taxon>Chordata</taxon>
        <taxon>Craniata</taxon>
        <taxon>Vertebrata</taxon>
        <taxon>Euteleostomi</taxon>
        <taxon>Actinopterygii</taxon>
        <taxon>Chondrostei</taxon>
        <taxon>Acipenseriformes</taxon>
        <taxon>Polyodontidae</taxon>
        <taxon>Polyodon</taxon>
    </lineage>
</organism>
<feature type="domain" description="C2" evidence="12">
    <location>
        <begin position="603"/>
        <end position="714"/>
    </location>
</feature>
<dbReference type="InterPro" id="IPR028391">
    <property type="entry name" value="PLC-delta1_cat"/>
</dbReference>
<evidence type="ECO:0000313" key="16">
    <source>
        <dbReference type="Proteomes" id="UP001166093"/>
    </source>
</evidence>
<dbReference type="PROSITE" id="PS50004">
    <property type="entry name" value="C2"/>
    <property type="match status" value="1"/>
</dbReference>
<evidence type="ECO:0000256" key="4">
    <source>
        <dbReference type="ARBA" id="ARBA00022837"/>
    </source>
</evidence>
<dbReference type="PANTHER" id="PTHR10336">
    <property type="entry name" value="PHOSPHOINOSITIDE-SPECIFIC PHOSPHOLIPASE C FAMILY PROTEIN"/>
    <property type="match status" value="1"/>
</dbReference>
<evidence type="ECO:0000256" key="2">
    <source>
        <dbReference type="ARBA" id="ARBA00012368"/>
    </source>
</evidence>
<evidence type="ECO:0000256" key="1">
    <source>
        <dbReference type="ARBA" id="ARBA00001913"/>
    </source>
</evidence>
<name>A0ABS2XBS6_POLSP</name>
<keyword evidence="9" id="KW-0378">Hydrolase</keyword>
<dbReference type="Pfam" id="PF14788">
    <property type="entry name" value="EF-hand_10"/>
    <property type="match status" value="1"/>
</dbReference>
<keyword evidence="4" id="KW-0106">Calcium</keyword>
<feature type="domain" description="PH" evidence="11">
    <location>
        <begin position="11"/>
        <end position="121"/>
    </location>
</feature>
<dbReference type="SMART" id="SM00149">
    <property type="entry name" value="PLCYc"/>
    <property type="match status" value="1"/>
</dbReference>
<keyword evidence="16" id="KW-1185">Reference proteome</keyword>
<evidence type="ECO:0000256" key="7">
    <source>
        <dbReference type="ARBA" id="ARBA00023224"/>
    </source>
</evidence>
<dbReference type="PROSITE" id="PS00018">
    <property type="entry name" value="EF_HAND_1"/>
    <property type="match status" value="2"/>
</dbReference>
<dbReference type="Pfam" id="PF00387">
    <property type="entry name" value="PI-PLC-Y"/>
    <property type="match status" value="1"/>
</dbReference>
<dbReference type="InterPro" id="IPR018247">
    <property type="entry name" value="EF_Hand_1_Ca_BS"/>
</dbReference>
<evidence type="ECO:0000259" key="14">
    <source>
        <dbReference type="PROSITE" id="PS50222"/>
    </source>
</evidence>
<dbReference type="PROSITE" id="PS50222">
    <property type="entry name" value="EF_HAND_2"/>
    <property type="match status" value="2"/>
</dbReference>
<keyword evidence="5 9" id="KW-0442">Lipid degradation</keyword>
<dbReference type="Pfam" id="PF00388">
    <property type="entry name" value="PI-PLC-X"/>
    <property type="match status" value="1"/>
</dbReference>
<comment type="cofactor">
    <cofactor evidence="1">
        <name>Ca(2+)</name>
        <dbReference type="ChEBI" id="CHEBI:29108"/>
    </cofactor>
</comment>
<dbReference type="InterPro" id="IPR002048">
    <property type="entry name" value="EF_hand_dom"/>
</dbReference>
<dbReference type="Gene3D" id="3.20.20.190">
    <property type="entry name" value="Phosphatidylinositol (PI) phosphodiesterase"/>
    <property type="match status" value="1"/>
</dbReference>
<evidence type="ECO:0000256" key="5">
    <source>
        <dbReference type="ARBA" id="ARBA00022963"/>
    </source>
</evidence>
<dbReference type="InterPro" id="IPR039504">
    <property type="entry name" value="PLC-delta3_EF-hand"/>
</dbReference>
<dbReference type="Gene3D" id="1.10.238.10">
    <property type="entry name" value="EF-hand"/>
    <property type="match status" value="2"/>
</dbReference>
<dbReference type="EMBL" id="JAAWVQ010012598">
    <property type="protein sequence ID" value="MBN3271645.1"/>
    <property type="molecule type" value="Genomic_DNA"/>
</dbReference>
<dbReference type="Pfam" id="PF00168">
    <property type="entry name" value="C2"/>
    <property type="match status" value="1"/>
</dbReference>
<dbReference type="CDD" id="cd08593">
    <property type="entry name" value="PI-PLCc_delta"/>
    <property type="match status" value="1"/>
</dbReference>
<dbReference type="InterPro" id="IPR011992">
    <property type="entry name" value="EF-hand-dom_pair"/>
</dbReference>
<dbReference type="SUPFAM" id="SSF51695">
    <property type="entry name" value="PLC-like phosphodiesterases"/>
    <property type="match status" value="1"/>
</dbReference>
<dbReference type="InterPro" id="IPR017946">
    <property type="entry name" value="PLC-like_Pdiesterase_TIM-brl"/>
</dbReference>
<evidence type="ECO:0000256" key="8">
    <source>
        <dbReference type="ARBA" id="ARBA00023674"/>
    </source>
</evidence>
<evidence type="ECO:0000259" key="13">
    <source>
        <dbReference type="PROSITE" id="PS50008"/>
    </source>
</evidence>
<feature type="domain" description="PI-PLC Y-box" evidence="13">
    <location>
        <begin position="488"/>
        <end position="603"/>
    </location>
</feature>
<dbReference type="InterPro" id="IPR000909">
    <property type="entry name" value="PLipase_C_PInositol-sp_X_dom"/>
</dbReference>
<evidence type="ECO:0000256" key="6">
    <source>
        <dbReference type="ARBA" id="ARBA00023098"/>
    </source>
</evidence>